<dbReference type="AlphaFoldDB" id="A0A1D1YD62"/>
<feature type="signal peptide" evidence="12">
    <location>
        <begin position="1"/>
        <end position="21"/>
    </location>
</feature>
<dbReference type="Gene3D" id="1.20.1530.20">
    <property type="match status" value="1"/>
</dbReference>
<evidence type="ECO:0000256" key="1">
    <source>
        <dbReference type="ARBA" id="ARBA00003198"/>
    </source>
</evidence>
<dbReference type="GO" id="GO:0015386">
    <property type="term" value="F:potassium:proton antiporter activity"/>
    <property type="evidence" value="ECO:0007669"/>
    <property type="project" value="InterPro"/>
</dbReference>
<dbReference type="GO" id="GO:0016020">
    <property type="term" value="C:membrane"/>
    <property type="evidence" value="ECO:0007669"/>
    <property type="project" value="UniProtKB-SubCell"/>
</dbReference>
<dbReference type="InterPro" id="IPR006153">
    <property type="entry name" value="Cation/H_exchanger_TM"/>
</dbReference>
<feature type="transmembrane region" description="Helical" evidence="11">
    <location>
        <begin position="246"/>
        <end position="272"/>
    </location>
</feature>
<gene>
    <name evidence="14" type="primary">KEA5_2</name>
    <name evidence="14" type="ORF">g.56161</name>
</gene>
<comment type="function">
    <text evidence="1">May function as sodium-coupled metabolite transporter across the chloroplast envelope.</text>
</comment>
<comment type="subcellular location">
    <subcellularLocation>
        <location evidence="3">Membrane</location>
        <topology evidence="3">Multi-pass membrane protein</topology>
    </subcellularLocation>
    <subcellularLocation>
        <location evidence="2">Plastid</location>
        <location evidence="2">Chloroplast envelope</location>
    </subcellularLocation>
</comment>
<evidence type="ECO:0000313" key="14">
    <source>
        <dbReference type="EMBL" id="JAT52540.1"/>
    </source>
</evidence>
<evidence type="ECO:0000256" key="10">
    <source>
        <dbReference type="ARBA" id="ARBA00023136"/>
    </source>
</evidence>
<feature type="transmembrane region" description="Helical" evidence="11">
    <location>
        <begin position="279"/>
        <end position="299"/>
    </location>
</feature>
<keyword evidence="5" id="KW-0050">Antiport</keyword>
<dbReference type="GO" id="GO:0009941">
    <property type="term" value="C:chloroplast envelope"/>
    <property type="evidence" value="ECO:0007669"/>
    <property type="project" value="UniProtKB-SubCell"/>
</dbReference>
<feature type="transmembrane region" description="Helical" evidence="11">
    <location>
        <begin position="523"/>
        <end position="545"/>
    </location>
</feature>
<dbReference type="Pfam" id="PF00999">
    <property type="entry name" value="Na_H_Exchanger"/>
    <property type="match status" value="1"/>
</dbReference>
<dbReference type="PANTHER" id="PTHR16254">
    <property type="entry name" value="POTASSIUM/PROTON ANTIPORTER-RELATED"/>
    <property type="match status" value="1"/>
</dbReference>
<evidence type="ECO:0000259" key="13">
    <source>
        <dbReference type="Pfam" id="PF00999"/>
    </source>
</evidence>
<feature type="chain" id="PRO_5008900110" evidence="12">
    <location>
        <begin position="22"/>
        <end position="573"/>
    </location>
</feature>
<evidence type="ECO:0000256" key="6">
    <source>
        <dbReference type="ARBA" id="ARBA00022692"/>
    </source>
</evidence>
<sequence>MARADPARGMLPLLLASLAIAAFSPPPPGGVGVGVAARPDKEMRARFWGNLTGTPSPPSSGEGSIADIFDRVLEKEFSENDSPEGSNASSFNSSVADHQAVLETVAIITHDKNDTLAANGSKPFQLQDVFSLDNEVSEERTTLIDKEDNVFVMSNRNSKYPVLQVDLRLISDLVVVIVSAAIGGVTFSCLGQPVIVGYLLAGSLIGPGGLKFISEIVQVETVAQFGVVFLLFALGLEFSLPKLKVVGPVAVLGGLLQILIFMFLCGLAAMLCGANLSEGIFVGAFLSMSSTAVVSKFLVEGSSTNALYGQVIIGTLILQDCIVGLLFALLPILGGNSGLIRGIMSMAKLVMVLSMFIIVASILSWSFVPRFLKLMIKLSSQTNELYQLASVAFCLLSVWCSDRLGLSLELGAFVAGVMISTTDFAHHTLDQVEAIRNLFTALFLASIGMLIHVQFLWSHVDILVASVILVVVVKTVVTTVVIKTFGYGVRTSFLAGLSLAQIGEFAFVLLSRASNLHLVEGKMYLLLLGTTALSLVTTPLMFKLIPALLHLGILMHWFPSESSTQNEEKSYYV</sequence>
<feature type="transmembrane region" description="Helical" evidence="11">
    <location>
        <begin position="463"/>
        <end position="481"/>
    </location>
</feature>
<evidence type="ECO:0000256" key="11">
    <source>
        <dbReference type="SAM" id="Phobius"/>
    </source>
</evidence>
<proteinExistence type="predicted"/>
<feature type="transmembrane region" description="Helical" evidence="11">
    <location>
        <begin position="438"/>
        <end position="457"/>
    </location>
</feature>
<evidence type="ECO:0000256" key="9">
    <source>
        <dbReference type="ARBA" id="ARBA00023065"/>
    </source>
</evidence>
<organism evidence="14">
    <name type="scientific">Anthurium amnicola</name>
    <dbReference type="NCBI Taxonomy" id="1678845"/>
    <lineage>
        <taxon>Eukaryota</taxon>
        <taxon>Viridiplantae</taxon>
        <taxon>Streptophyta</taxon>
        <taxon>Embryophyta</taxon>
        <taxon>Tracheophyta</taxon>
        <taxon>Spermatophyta</taxon>
        <taxon>Magnoliopsida</taxon>
        <taxon>Liliopsida</taxon>
        <taxon>Araceae</taxon>
        <taxon>Pothoideae</taxon>
        <taxon>Potheae</taxon>
        <taxon>Anthurium</taxon>
    </lineage>
</organism>
<keyword evidence="9" id="KW-0406">Ion transport</keyword>
<feature type="transmembrane region" description="Helical" evidence="11">
    <location>
        <begin position="311"/>
        <end position="334"/>
    </location>
</feature>
<reference evidence="14" key="1">
    <citation type="submission" date="2015-07" db="EMBL/GenBank/DDBJ databases">
        <title>Transcriptome Assembly of Anthurium amnicola.</title>
        <authorList>
            <person name="Suzuki J."/>
        </authorList>
    </citation>
    <scope>NUCLEOTIDE SEQUENCE</scope>
</reference>
<keyword evidence="6 11" id="KW-0812">Transmembrane</keyword>
<feature type="transmembrane region" description="Helical" evidence="11">
    <location>
        <begin position="346"/>
        <end position="368"/>
    </location>
</feature>
<evidence type="ECO:0000256" key="4">
    <source>
        <dbReference type="ARBA" id="ARBA00022448"/>
    </source>
</evidence>
<evidence type="ECO:0000256" key="8">
    <source>
        <dbReference type="ARBA" id="ARBA00022989"/>
    </source>
</evidence>
<feature type="domain" description="Cation/H+ exchanger transmembrane" evidence="13">
    <location>
        <begin position="177"/>
        <end position="543"/>
    </location>
</feature>
<keyword evidence="8 11" id="KW-1133">Transmembrane helix</keyword>
<dbReference type="EMBL" id="GDJX01015396">
    <property type="protein sequence ID" value="JAT52540.1"/>
    <property type="molecule type" value="Transcribed_RNA"/>
</dbReference>
<keyword evidence="4" id="KW-0813">Transport</keyword>
<dbReference type="InterPro" id="IPR038770">
    <property type="entry name" value="Na+/solute_symporter_sf"/>
</dbReference>
<accession>A0A1D1YD62</accession>
<feature type="transmembrane region" description="Helical" evidence="11">
    <location>
        <begin position="173"/>
        <end position="201"/>
    </location>
</feature>
<name>A0A1D1YD62_9ARAE</name>
<evidence type="ECO:0000256" key="5">
    <source>
        <dbReference type="ARBA" id="ARBA00022449"/>
    </source>
</evidence>
<keyword evidence="10 11" id="KW-0472">Membrane</keyword>
<dbReference type="PANTHER" id="PTHR16254:SF20">
    <property type="entry name" value="K(+) EFFLUX ANTIPORTER 5"/>
    <property type="match status" value="1"/>
</dbReference>
<evidence type="ECO:0000256" key="3">
    <source>
        <dbReference type="ARBA" id="ARBA00004141"/>
    </source>
</evidence>
<feature type="transmembrane region" description="Helical" evidence="11">
    <location>
        <begin position="493"/>
        <end position="511"/>
    </location>
</feature>
<evidence type="ECO:0000256" key="2">
    <source>
        <dbReference type="ARBA" id="ARBA00004119"/>
    </source>
</evidence>
<protein>
    <submittedName>
        <fullName evidence="14">K(+) efflux antiporter 5</fullName>
    </submittedName>
</protein>
<dbReference type="InterPro" id="IPR045158">
    <property type="entry name" value="KEA4/5/6-like"/>
</dbReference>
<feature type="transmembrane region" description="Helical" evidence="11">
    <location>
        <begin position="222"/>
        <end position="240"/>
    </location>
</feature>
<keyword evidence="7 12" id="KW-0732">Signal</keyword>
<evidence type="ECO:0000256" key="12">
    <source>
        <dbReference type="SAM" id="SignalP"/>
    </source>
</evidence>
<evidence type="ECO:0000256" key="7">
    <source>
        <dbReference type="ARBA" id="ARBA00022729"/>
    </source>
</evidence>